<reference evidence="1 2" key="1">
    <citation type="submission" date="2016-02" db="EMBL/GenBank/DDBJ databases">
        <title>Genome analysis of coral dinoflagellate symbionts highlights evolutionary adaptations to a symbiotic lifestyle.</title>
        <authorList>
            <person name="Aranda M."/>
            <person name="Li Y."/>
            <person name="Liew Y.J."/>
            <person name="Baumgarten S."/>
            <person name="Simakov O."/>
            <person name="Wilson M."/>
            <person name="Piel J."/>
            <person name="Ashoor H."/>
            <person name="Bougouffa S."/>
            <person name="Bajic V.B."/>
            <person name="Ryu T."/>
            <person name="Ravasi T."/>
            <person name="Bayer T."/>
            <person name="Micklem G."/>
            <person name="Kim H."/>
            <person name="Bhak J."/>
            <person name="Lajeunesse T.C."/>
            <person name="Voolstra C.R."/>
        </authorList>
    </citation>
    <scope>NUCLEOTIDE SEQUENCE [LARGE SCALE GENOMIC DNA]</scope>
    <source>
        <strain evidence="1 2">CCMP2467</strain>
    </source>
</reference>
<proteinExistence type="predicted"/>
<evidence type="ECO:0000313" key="2">
    <source>
        <dbReference type="Proteomes" id="UP000186817"/>
    </source>
</evidence>
<name>A0A1Q9CNX4_SYMMI</name>
<accession>A0A1Q9CNX4</accession>
<protein>
    <submittedName>
        <fullName evidence="1">Uncharacterized protein</fullName>
    </submittedName>
</protein>
<comment type="caution">
    <text evidence="1">The sequence shown here is derived from an EMBL/GenBank/DDBJ whole genome shotgun (WGS) entry which is preliminary data.</text>
</comment>
<keyword evidence="2" id="KW-1185">Reference proteome</keyword>
<dbReference type="AlphaFoldDB" id="A0A1Q9CNX4"/>
<dbReference type="EMBL" id="LSRX01001030">
    <property type="protein sequence ID" value="OLP84595.1"/>
    <property type="molecule type" value="Genomic_DNA"/>
</dbReference>
<organism evidence="1 2">
    <name type="scientific">Symbiodinium microadriaticum</name>
    <name type="common">Dinoflagellate</name>
    <name type="synonym">Zooxanthella microadriatica</name>
    <dbReference type="NCBI Taxonomy" id="2951"/>
    <lineage>
        <taxon>Eukaryota</taxon>
        <taxon>Sar</taxon>
        <taxon>Alveolata</taxon>
        <taxon>Dinophyceae</taxon>
        <taxon>Suessiales</taxon>
        <taxon>Symbiodiniaceae</taxon>
        <taxon>Symbiodinium</taxon>
    </lineage>
</organism>
<feature type="non-terminal residue" evidence="1">
    <location>
        <position position="65"/>
    </location>
</feature>
<dbReference type="Proteomes" id="UP000186817">
    <property type="component" value="Unassembled WGS sequence"/>
</dbReference>
<evidence type="ECO:0000313" key="1">
    <source>
        <dbReference type="EMBL" id="OLP84595.1"/>
    </source>
</evidence>
<sequence>MGRARKGLAPADEALLQGHWDAGQFGIAEVTGTTVFYSDLQQEFQLGYKDGLLVLGEYRAKVHAT</sequence>
<gene>
    <name evidence="1" type="ORF">AK812_SmicGene34505</name>
</gene>